<evidence type="ECO:0000256" key="6">
    <source>
        <dbReference type="ARBA" id="ARBA00022840"/>
    </source>
</evidence>
<comment type="catalytic activity">
    <reaction evidence="8">
        <text>L-seryl-[protein] + ATP = O-phospho-L-seryl-[protein] + ADP + H(+)</text>
        <dbReference type="Rhea" id="RHEA:17989"/>
        <dbReference type="Rhea" id="RHEA-COMP:9863"/>
        <dbReference type="Rhea" id="RHEA-COMP:11604"/>
        <dbReference type="ChEBI" id="CHEBI:15378"/>
        <dbReference type="ChEBI" id="CHEBI:29999"/>
        <dbReference type="ChEBI" id="CHEBI:30616"/>
        <dbReference type="ChEBI" id="CHEBI:83421"/>
        <dbReference type="ChEBI" id="CHEBI:456216"/>
        <dbReference type="EC" id="2.7.11.1"/>
    </reaction>
</comment>
<evidence type="ECO:0000256" key="1">
    <source>
        <dbReference type="ARBA" id="ARBA00012513"/>
    </source>
</evidence>
<dbReference type="GO" id="GO:0004674">
    <property type="term" value="F:protein serine/threonine kinase activity"/>
    <property type="evidence" value="ECO:0007669"/>
    <property type="project" value="UniProtKB-KW"/>
</dbReference>
<dbReference type="InterPro" id="IPR000719">
    <property type="entry name" value="Prot_kinase_dom"/>
</dbReference>
<comment type="caution">
    <text evidence="10">The sequence shown here is derived from an EMBL/GenBank/DDBJ whole genome shotgun (WGS) entry which is preliminary data.</text>
</comment>
<dbReference type="PANTHER" id="PTHR24363">
    <property type="entry name" value="SERINE/THREONINE PROTEIN KINASE"/>
    <property type="match status" value="1"/>
</dbReference>
<dbReference type="PANTHER" id="PTHR24363:SF0">
    <property type="entry name" value="SERINE_THREONINE KINASE LIKE DOMAIN CONTAINING 1"/>
    <property type="match status" value="1"/>
</dbReference>
<dbReference type="SUPFAM" id="SSF56112">
    <property type="entry name" value="Protein kinase-like (PK-like)"/>
    <property type="match status" value="1"/>
</dbReference>
<keyword evidence="11" id="KW-1185">Reference proteome</keyword>
<reference evidence="10" key="1">
    <citation type="submission" date="2021-04" db="EMBL/GenBank/DDBJ databases">
        <title>Isolation and polyphasic classification of algal microorganism.</title>
        <authorList>
            <person name="Wang S."/>
        </authorList>
    </citation>
    <scope>NUCLEOTIDE SEQUENCE</scope>
    <source>
        <strain evidence="10">720a</strain>
    </source>
</reference>
<evidence type="ECO:0000256" key="2">
    <source>
        <dbReference type="ARBA" id="ARBA00022527"/>
    </source>
</evidence>
<evidence type="ECO:0000256" key="4">
    <source>
        <dbReference type="ARBA" id="ARBA00022741"/>
    </source>
</evidence>
<dbReference type="RefSeq" id="WP_166530377.1">
    <property type="nucleotide sequence ID" value="NZ_CP115959.1"/>
</dbReference>
<name>A0A941DSK9_9BACI</name>
<dbReference type="GO" id="GO:0005524">
    <property type="term" value="F:ATP binding"/>
    <property type="evidence" value="ECO:0007669"/>
    <property type="project" value="UniProtKB-KW"/>
</dbReference>
<evidence type="ECO:0000313" key="11">
    <source>
        <dbReference type="Proteomes" id="UP000675284"/>
    </source>
</evidence>
<dbReference type="CDD" id="cd14014">
    <property type="entry name" value="STKc_PknB_like"/>
    <property type="match status" value="1"/>
</dbReference>
<evidence type="ECO:0000256" key="7">
    <source>
        <dbReference type="ARBA" id="ARBA00047899"/>
    </source>
</evidence>
<keyword evidence="2 10" id="KW-0723">Serine/threonine-protein kinase</keyword>
<dbReference type="SMART" id="SM00220">
    <property type="entry name" value="S_TKc"/>
    <property type="match status" value="1"/>
</dbReference>
<evidence type="ECO:0000259" key="9">
    <source>
        <dbReference type="PROSITE" id="PS50011"/>
    </source>
</evidence>
<evidence type="ECO:0000256" key="5">
    <source>
        <dbReference type="ARBA" id="ARBA00022777"/>
    </source>
</evidence>
<gene>
    <name evidence="10" type="ORF">KCX74_10115</name>
</gene>
<keyword evidence="6" id="KW-0067">ATP-binding</keyword>
<accession>A0A941DSK9</accession>
<dbReference type="InterPro" id="IPR011009">
    <property type="entry name" value="Kinase-like_dom_sf"/>
</dbReference>
<evidence type="ECO:0000256" key="8">
    <source>
        <dbReference type="ARBA" id="ARBA00048679"/>
    </source>
</evidence>
<evidence type="ECO:0000313" key="10">
    <source>
        <dbReference type="EMBL" id="MBR7796389.1"/>
    </source>
</evidence>
<evidence type="ECO:0000256" key="3">
    <source>
        <dbReference type="ARBA" id="ARBA00022679"/>
    </source>
</evidence>
<dbReference type="Proteomes" id="UP000675284">
    <property type="component" value="Unassembled WGS sequence"/>
</dbReference>
<keyword evidence="3" id="KW-0808">Transferase</keyword>
<keyword evidence="5 10" id="KW-0418">Kinase</keyword>
<dbReference type="Pfam" id="PF00069">
    <property type="entry name" value="Pkinase"/>
    <property type="match status" value="1"/>
</dbReference>
<feature type="domain" description="Protein kinase" evidence="9">
    <location>
        <begin position="13"/>
        <end position="257"/>
    </location>
</feature>
<dbReference type="EC" id="2.7.11.1" evidence="1"/>
<dbReference type="PROSITE" id="PS50011">
    <property type="entry name" value="PROTEIN_KINASE_DOM"/>
    <property type="match status" value="1"/>
</dbReference>
<comment type="catalytic activity">
    <reaction evidence="7">
        <text>L-threonyl-[protein] + ATP = O-phospho-L-threonyl-[protein] + ADP + H(+)</text>
        <dbReference type="Rhea" id="RHEA:46608"/>
        <dbReference type="Rhea" id="RHEA-COMP:11060"/>
        <dbReference type="Rhea" id="RHEA-COMP:11605"/>
        <dbReference type="ChEBI" id="CHEBI:15378"/>
        <dbReference type="ChEBI" id="CHEBI:30013"/>
        <dbReference type="ChEBI" id="CHEBI:30616"/>
        <dbReference type="ChEBI" id="CHEBI:61977"/>
        <dbReference type="ChEBI" id="CHEBI:456216"/>
        <dbReference type="EC" id="2.7.11.1"/>
    </reaction>
</comment>
<proteinExistence type="predicted"/>
<dbReference type="AlphaFoldDB" id="A0A941DSK9"/>
<organism evidence="10 11">
    <name type="scientific">Virgibacillus salarius</name>
    <dbReference type="NCBI Taxonomy" id="447199"/>
    <lineage>
        <taxon>Bacteria</taxon>
        <taxon>Bacillati</taxon>
        <taxon>Bacillota</taxon>
        <taxon>Bacilli</taxon>
        <taxon>Bacillales</taxon>
        <taxon>Bacillaceae</taxon>
        <taxon>Virgibacillus</taxon>
    </lineage>
</organism>
<protein>
    <recommendedName>
        <fullName evidence="1">non-specific serine/threonine protein kinase</fullName>
        <ecNumber evidence="1">2.7.11.1</ecNumber>
    </recommendedName>
</protein>
<sequence length="267" mass="30547">MKVIKNHRINGKYRVKSFFREGGTSQLYEVVGPKKQIAVLKVVKQPTTLFTNQITNEAKILAAIDHTNVPTLFDIVTIQDHYKAIIMEKFNGTNLADFIEQRNRRFQWDEVLEIGKKIADIIQVFHRKHPSIVIRDIKPSNILLTKDNTIHLIDFGTSVFENESQRSSALGTIGFAAPEQFEKGVIDKRSDLFSLGATLFYLISDGENIYTITNKSILNERAPKSFVKVILKLTETDAEKRFNSIEHVIAALKKVKLSWRERTKKFG</sequence>
<dbReference type="EMBL" id="JAGSOT010000026">
    <property type="protein sequence ID" value="MBR7796389.1"/>
    <property type="molecule type" value="Genomic_DNA"/>
</dbReference>
<dbReference type="Gene3D" id="1.10.510.10">
    <property type="entry name" value="Transferase(Phosphotransferase) domain 1"/>
    <property type="match status" value="1"/>
</dbReference>
<dbReference type="Gene3D" id="3.30.200.20">
    <property type="entry name" value="Phosphorylase Kinase, domain 1"/>
    <property type="match status" value="1"/>
</dbReference>
<keyword evidence="4" id="KW-0547">Nucleotide-binding</keyword>